<dbReference type="EMBL" id="JAKKPZ010000007">
    <property type="protein sequence ID" value="KAI1718971.1"/>
    <property type="molecule type" value="Genomic_DNA"/>
</dbReference>
<feature type="domain" description="MRG" evidence="7">
    <location>
        <begin position="225"/>
        <end position="422"/>
    </location>
</feature>
<keyword evidence="5" id="KW-0539">Nucleus</keyword>
<dbReference type="Pfam" id="PF05712">
    <property type="entry name" value="MRG"/>
    <property type="match status" value="1"/>
</dbReference>
<evidence type="ECO:0000259" key="7">
    <source>
        <dbReference type="Pfam" id="PF05712"/>
    </source>
</evidence>
<protein>
    <submittedName>
        <fullName evidence="8">MRG domain-containing protein</fullName>
    </submittedName>
</protein>
<keyword evidence="4" id="KW-0804">Transcription</keyword>
<dbReference type="InterPro" id="IPR016197">
    <property type="entry name" value="Chromo-like_dom_sf"/>
</dbReference>
<dbReference type="InterPro" id="IPR038217">
    <property type="entry name" value="MRG_C_sf"/>
</dbReference>
<feature type="region of interest" description="Disordered" evidence="6">
    <location>
        <begin position="139"/>
        <end position="218"/>
    </location>
</feature>
<reference evidence="8" key="1">
    <citation type="submission" date="2022-01" db="EMBL/GenBank/DDBJ databases">
        <title>Genome Sequence Resource for Two Populations of Ditylenchus destructor, the Migratory Endoparasitic Phytonematode.</title>
        <authorList>
            <person name="Zhang H."/>
            <person name="Lin R."/>
            <person name="Xie B."/>
        </authorList>
    </citation>
    <scope>NUCLEOTIDE SEQUENCE</scope>
    <source>
        <strain evidence="8">BazhouSP</strain>
    </source>
</reference>
<sequence>MSEFRKVSDINMSTDEGKSISDNDEMEISETAMNGNPNNTVSMSDESVVENTEAMDTDMENDEADIQANWNVGDVIMCQWGPNQNIYYEGKITEVDNLMGQPRYSVHYKGWGAKYDEKFLHEDALKFFKPATEELKQRTKDAIEEEKSKKSKNKRSMSISPIVTGKSIGESGAGNHKSKKISNIFARHSRSSDRNGSKKRGRISSDMSNTDTPVSSRPVKMRMEDTVKVREKEIVPIKLTSSLKKVMTCDKELYLGFYLPSIPARSSIDEILKRVFLFPFLTVIIIAFKYYESMPRDADTRREFGSKLQKLFNLYVGDYVISNFEDLMYQDIVQGNEPYYYGLDRCKPKHLGNAKISKENDGSVKMSSLFGLPHLLRFLHTAHEICRDSLNRLDTENFLRWAADFVKFLDARVKTFFDKEQDFYPAAVTYLTRFYSNKFEYQWK</sequence>
<evidence type="ECO:0000256" key="6">
    <source>
        <dbReference type="SAM" id="MobiDB-lite"/>
    </source>
</evidence>
<dbReference type="GO" id="GO:0006325">
    <property type="term" value="P:chromatin organization"/>
    <property type="evidence" value="ECO:0007669"/>
    <property type="project" value="UniProtKB-KW"/>
</dbReference>
<name>A0AAD4N8L4_9BILA</name>
<dbReference type="PROSITE" id="PS51640">
    <property type="entry name" value="MRG"/>
    <property type="match status" value="1"/>
</dbReference>
<dbReference type="PANTHER" id="PTHR10880:SF48">
    <property type="entry name" value="MORTALITY FACTOR 4 LIKE 2"/>
    <property type="match status" value="1"/>
</dbReference>
<keyword evidence="2" id="KW-0156">Chromatin regulator</keyword>
<evidence type="ECO:0000256" key="2">
    <source>
        <dbReference type="ARBA" id="ARBA00022853"/>
    </source>
</evidence>
<feature type="region of interest" description="Disordered" evidence="6">
    <location>
        <begin position="1"/>
        <end position="24"/>
    </location>
</feature>
<dbReference type="GO" id="GO:0006355">
    <property type="term" value="P:regulation of DNA-templated transcription"/>
    <property type="evidence" value="ECO:0007669"/>
    <property type="project" value="InterPro"/>
</dbReference>
<evidence type="ECO:0000256" key="3">
    <source>
        <dbReference type="ARBA" id="ARBA00023015"/>
    </source>
</evidence>
<gene>
    <name evidence="8" type="ORF">DdX_06086</name>
</gene>
<dbReference type="SUPFAM" id="SSF54160">
    <property type="entry name" value="Chromo domain-like"/>
    <property type="match status" value="1"/>
</dbReference>
<dbReference type="InterPro" id="IPR026541">
    <property type="entry name" value="MRG_dom"/>
</dbReference>
<evidence type="ECO:0000313" key="9">
    <source>
        <dbReference type="Proteomes" id="UP001201812"/>
    </source>
</evidence>
<dbReference type="PANTHER" id="PTHR10880">
    <property type="entry name" value="MORTALITY FACTOR 4-LIKE PROTEIN"/>
    <property type="match status" value="1"/>
</dbReference>
<accession>A0AAD4N8L4</accession>
<dbReference type="InterPro" id="IPR008676">
    <property type="entry name" value="MRG"/>
</dbReference>
<dbReference type="Gene3D" id="1.10.274.30">
    <property type="entry name" value="MRG domain"/>
    <property type="match status" value="1"/>
</dbReference>
<keyword evidence="3" id="KW-0805">Transcription regulation</keyword>
<dbReference type="Proteomes" id="UP001201812">
    <property type="component" value="Unassembled WGS sequence"/>
</dbReference>
<dbReference type="AlphaFoldDB" id="A0AAD4N8L4"/>
<dbReference type="GO" id="GO:0035267">
    <property type="term" value="C:NuA4 histone acetyltransferase complex"/>
    <property type="evidence" value="ECO:0007669"/>
    <property type="project" value="TreeGrafter"/>
</dbReference>
<proteinExistence type="predicted"/>
<evidence type="ECO:0000256" key="5">
    <source>
        <dbReference type="ARBA" id="ARBA00023242"/>
    </source>
</evidence>
<evidence type="ECO:0000256" key="4">
    <source>
        <dbReference type="ARBA" id="ARBA00023163"/>
    </source>
</evidence>
<comment type="subcellular location">
    <subcellularLocation>
        <location evidence="1">Nucleus</location>
    </subcellularLocation>
</comment>
<evidence type="ECO:0000313" key="8">
    <source>
        <dbReference type="EMBL" id="KAI1718971.1"/>
    </source>
</evidence>
<keyword evidence="9" id="KW-1185">Reference proteome</keyword>
<organism evidence="8 9">
    <name type="scientific">Ditylenchus destructor</name>
    <dbReference type="NCBI Taxonomy" id="166010"/>
    <lineage>
        <taxon>Eukaryota</taxon>
        <taxon>Metazoa</taxon>
        <taxon>Ecdysozoa</taxon>
        <taxon>Nematoda</taxon>
        <taxon>Chromadorea</taxon>
        <taxon>Rhabditida</taxon>
        <taxon>Tylenchina</taxon>
        <taxon>Tylenchomorpha</taxon>
        <taxon>Sphaerularioidea</taxon>
        <taxon>Anguinidae</taxon>
        <taxon>Anguininae</taxon>
        <taxon>Ditylenchus</taxon>
    </lineage>
</organism>
<dbReference type="GO" id="GO:0005634">
    <property type="term" value="C:nucleus"/>
    <property type="evidence" value="ECO:0007669"/>
    <property type="project" value="UniProtKB-SubCell"/>
</dbReference>
<comment type="caution">
    <text evidence="8">The sequence shown here is derived from an EMBL/GenBank/DDBJ whole genome shotgun (WGS) entry which is preliminary data.</text>
</comment>
<feature type="compositionally biased region" description="Basic and acidic residues" evidence="6">
    <location>
        <begin position="139"/>
        <end position="148"/>
    </location>
</feature>
<dbReference type="Gene3D" id="2.30.30.140">
    <property type="match status" value="1"/>
</dbReference>
<feature type="compositionally biased region" description="Polar residues" evidence="6">
    <location>
        <begin position="205"/>
        <end position="215"/>
    </location>
</feature>
<evidence type="ECO:0000256" key="1">
    <source>
        <dbReference type="ARBA" id="ARBA00004123"/>
    </source>
</evidence>